<sequence length="291" mass="31704">MTTPFDELPPAEADAIVARFVAARPQALADLRDRLVTDGQDPDALLDGSVDSLVPLWAWGKRHLRRRDDGLADTEAEPFAGQSVPEWYRHDTHRERLLSLDSVRLLDGVLTYVGEVVRRAVPGVAWRRGHHEVRAYAHRNRPVIGRGDEEVGAGPMVFGAARSHLLEPGSSPDGQLRGFVDRWVERLRAADAGSDERLHGESGPPPVAVLDDVVVSRGVEADEWVVEFGDDARALVGQAVVERLADTLPGNAGVTAATFEDREVLVVSGSVDPGELERFVVAELFRDADPA</sequence>
<keyword evidence="2" id="KW-1185">Reference proteome</keyword>
<dbReference type="Proteomes" id="UP000650511">
    <property type="component" value="Unassembled WGS sequence"/>
</dbReference>
<accession>A0A8J3EYX1</accession>
<reference evidence="1" key="1">
    <citation type="journal article" date="2014" name="Int. J. Syst. Evol. Microbiol.">
        <title>Complete genome sequence of Corynebacterium casei LMG S-19264T (=DSM 44701T), isolated from a smear-ripened cheese.</title>
        <authorList>
            <consortium name="US DOE Joint Genome Institute (JGI-PGF)"/>
            <person name="Walter F."/>
            <person name="Albersmeier A."/>
            <person name="Kalinowski J."/>
            <person name="Ruckert C."/>
        </authorList>
    </citation>
    <scope>NUCLEOTIDE SEQUENCE</scope>
    <source>
        <strain evidence="1">CGMCC 1.14988</strain>
    </source>
</reference>
<evidence type="ECO:0000313" key="2">
    <source>
        <dbReference type="Proteomes" id="UP000650511"/>
    </source>
</evidence>
<dbReference type="AlphaFoldDB" id="A0A8J3EYX1"/>
<protein>
    <submittedName>
        <fullName evidence="1">Uncharacterized protein</fullName>
    </submittedName>
</protein>
<reference evidence="1" key="2">
    <citation type="submission" date="2020-09" db="EMBL/GenBank/DDBJ databases">
        <authorList>
            <person name="Sun Q."/>
            <person name="Zhou Y."/>
        </authorList>
    </citation>
    <scope>NUCLEOTIDE SEQUENCE</scope>
    <source>
        <strain evidence="1">CGMCC 1.14988</strain>
    </source>
</reference>
<comment type="caution">
    <text evidence="1">The sequence shown here is derived from an EMBL/GenBank/DDBJ whole genome shotgun (WGS) entry which is preliminary data.</text>
</comment>
<dbReference type="OrthoDB" id="4935069at2"/>
<name>A0A8J3EYX1_9ACTN</name>
<dbReference type="RefSeq" id="WP_130650441.1">
    <property type="nucleotide sequence ID" value="NZ_BMHA01000012.1"/>
</dbReference>
<evidence type="ECO:0000313" key="1">
    <source>
        <dbReference type="EMBL" id="GGI08713.1"/>
    </source>
</evidence>
<dbReference type="EMBL" id="BMHA01000012">
    <property type="protein sequence ID" value="GGI08713.1"/>
    <property type="molecule type" value="Genomic_DNA"/>
</dbReference>
<organism evidence="1 2">
    <name type="scientific">Egicoccus halophilus</name>
    <dbReference type="NCBI Taxonomy" id="1670830"/>
    <lineage>
        <taxon>Bacteria</taxon>
        <taxon>Bacillati</taxon>
        <taxon>Actinomycetota</taxon>
        <taxon>Nitriliruptoria</taxon>
        <taxon>Egicoccales</taxon>
        <taxon>Egicoccaceae</taxon>
        <taxon>Egicoccus</taxon>
    </lineage>
</organism>
<proteinExistence type="predicted"/>
<gene>
    <name evidence="1" type="ORF">GCM10011354_30470</name>
</gene>